<dbReference type="GO" id="GO:0005886">
    <property type="term" value="C:plasma membrane"/>
    <property type="evidence" value="ECO:0007669"/>
    <property type="project" value="TreeGrafter"/>
</dbReference>
<reference evidence="8" key="2">
    <citation type="submission" date="2025-09" db="UniProtKB">
        <authorList>
            <consortium name="Ensembl"/>
        </authorList>
    </citation>
    <scope>IDENTIFICATION</scope>
</reference>
<comment type="subcellular location">
    <subcellularLocation>
        <location evidence="1">Membrane</location>
        <topology evidence="1">Multi-pass membrane protein</topology>
    </subcellularLocation>
</comment>
<accession>A0A8C6QTT1</accession>
<reference evidence="8" key="1">
    <citation type="submission" date="2025-08" db="UniProtKB">
        <authorList>
            <consortium name="Ensembl"/>
        </authorList>
    </citation>
    <scope>IDENTIFICATION</scope>
</reference>
<keyword evidence="2 7" id="KW-0812">Transmembrane</keyword>
<feature type="compositionally biased region" description="Polar residues" evidence="6">
    <location>
        <begin position="28"/>
        <end position="37"/>
    </location>
</feature>
<dbReference type="InterPro" id="IPR027469">
    <property type="entry name" value="Cation_efflux_TMD_sf"/>
</dbReference>
<dbReference type="Gene3D" id="1.20.140.150">
    <property type="match status" value="1"/>
</dbReference>
<protein>
    <recommendedName>
        <fullName evidence="5">Transmembrane protein 202</fullName>
    </recommendedName>
</protein>
<dbReference type="SUPFAM" id="SSF161111">
    <property type="entry name" value="Cation efflux protein transmembrane domain-like"/>
    <property type="match status" value="1"/>
</dbReference>
<keyword evidence="9" id="KW-1185">Reference proteome</keyword>
<feature type="transmembrane region" description="Helical" evidence="7">
    <location>
        <begin position="112"/>
        <end position="132"/>
    </location>
</feature>
<feature type="transmembrane region" description="Helical" evidence="7">
    <location>
        <begin position="58"/>
        <end position="79"/>
    </location>
</feature>
<organism evidence="8 9">
    <name type="scientific">Nannospalax galili</name>
    <name type="common">Northern Israeli blind subterranean mole rat</name>
    <name type="synonym">Spalax galili</name>
    <dbReference type="NCBI Taxonomy" id="1026970"/>
    <lineage>
        <taxon>Eukaryota</taxon>
        <taxon>Metazoa</taxon>
        <taxon>Chordata</taxon>
        <taxon>Craniata</taxon>
        <taxon>Vertebrata</taxon>
        <taxon>Euteleostomi</taxon>
        <taxon>Mammalia</taxon>
        <taxon>Eutheria</taxon>
        <taxon>Euarchontoglires</taxon>
        <taxon>Glires</taxon>
        <taxon>Rodentia</taxon>
        <taxon>Myomorpha</taxon>
        <taxon>Muroidea</taxon>
        <taxon>Spalacidae</taxon>
        <taxon>Spalacinae</taxon>
        <taxon>Nannospalax</taxon>
    </lineage>
</organism>
<dbReference type="InterPro" id="IPR050579">
    <property type="entry name" value="PMP-22/EMP/MP20-like"/>
</dbReference>
<feature type="region of interest" description="Disordered" evidence="6">
    <location>
        <begin position="234"/>
        <end position="266"/>
    </location>
</feature>
<feature type="transmembrane region" description="Helical" evidence="7">
    <location>
        <begin position="153"/>
        <end position="172"/>
    </location>
</feature>
<dbReference type="Ensembl" id="ENSNGAT00000013987.1">
    <property type="protein sequence ID" value="ENSNGAP00000008486.1"/>
    <property type="gene ID" value="ENSNGAG00000011443.1"/>
</dbReference>
<feature type="transmembrane region" description="Helical" evidence="7">
    <location>
        <begin position="192"/>
        <end position="212"/>
    </location>
</feature>
<evidence type="ECO:0000256" key="5">
    <source>
        <dbReference type="ARBA" id="ARBA00067892"/>
    </source>
</evidence>
<evidence type="ECO:0000256" key="1">
    <source>
        <dbReference type="ARBA" id="ARBA00004141"/>
    </source>
</evidence>
<evidence type="ECO:0000256" key="3">
    <source>
        <dbReference type="ARBA" id="ARBA00022989"/>
    </source>
</evidence>
<evidence type="ECO:0000313" key="9">
    <source>
        <dbReference type="Proteomes" id="UP000694381"/>
    </source>
</evidence>
<evidence type="ECO:0000256" key="7">
    <source>
        <dbReference type="SAM" id="Phobius"/>
    </source>
</evidence>
<feature type="region of interest" description="Disordered" evidence="6">
    <location>
        <begin position="1"/>
        <end position="37"/>
    </location>
</feature>
<dbReference type="PANTHER" id="PTHR10671:SF42">
    <property type="entry name" value="TRANSMEMBRANE PROTEIN 202"/>
    <property type="match status" value="1"/>
</dbReference>
<dbReference type="OMA" id="CMSPLNW"/>
<dbReference type="GeneTree" id="ENSGT00940000163538"/>
<keyword evidence="3 7" id="KW-1133">Transmembrane helix</keyword>
<evidence type="ECO:0000256" key="2">
    <source>
        <dbReference type="ARBA" id="ARBA00022692"/>
    </source>
</evidence>
<evidence type="ECO:0000256" key="4">
    <source>
        <dbReference type="ARBA" id="ARBA00023136"/>
    </source>
</evidence>
<evidence type="ECO:0000313" key="8">
    <source>
        <dbReference type="Ensembl" id="ENSNGAP00000008486.1"/>
    </source>
</evidence>
<dbReference type="FunFam" id="1.20.140.150:FF:000041">
    <property type="entry name" value="Transmembrane protein 202"/>
    <property type="match status" value="1"/>
</dbReference>
<dbReference type="PANTHER" id="PTHR10671">
    <property type="entry name" value="EPITHELIAL MEMBRANE PROTEIN-RELATED"/>
    <property type="match status" value="1"/>
</dbReference>
<gene>
    <name evidence="8" type="primary">Tmem202</name>
</gene>
<name>A0A8C6QTT1_NANGA</name>
<dbReference type="AlphaFoldDB" id="A0A8C6QTT1"/>
<evidence type="ECO:0000256" key="6">
    <source>
        <dbReference type="SAM" id="MobiDB-lite"/>
    </source>
</evidence>
<sequence>MERKEQTMTFYSPEVPKIKGDRKYQRPTLPTNKSESPQRLQQYVDQTYTYTRMFCGSLCGFSLLLLICTSPLSWVQFLVTNNGLELYAGLWTLCNHELCWSHTPKPPYYLQYSRAAFIVSVLTILTGLGFLFSSCRLTEGSVTPDLDLKLSMLNFMSAICLLLCLNLFLAQVDWHTMSAMESQFLWTYYLNWFSDILNTCAGIISFLIYLTAKSNPHNQSVRVIPQEKSRLGIDPVPKVLPAKAGSGKSEMKSPSVSGKRPPSTRL</sequence>
<keyword evidence="4 7" id="KW-0472">Membrane</keyword>
<proteinExistence type="predicted"/>
<dbReference type="Proteomes" id="UP000694381">
    <property type="component" value="Unassembled WGS sequence"/>
</dbReference>